<dbReference type="AlphaFoldDB" id="T1GCN9"/>
<reference evidence="3" key="1">
    <citation type="submission" date="2013-02" db="EMBL/GenBank/DDBJ databases">
        <authorList>
            <person name="Hughes D."/>
        </authorList>
    </citation>
    <scope>NUCLEOTIDE SEQUENCE</scope>
    <source>
        <strain>Durham</strain>
        <strain evidence="3">NC isolate 2 -- Noor lab</strain>
    </source>
</reference>
<proteinExistence type="predicted"/>
<evidence type="ECO:0000256" key="1">
    <source>
        <dbReference type="SAM" id="MobiDB-lite"/>
    </source>
</evidence>
<evidence type="ECO:0000313" key="2">
    <source>
        <dbReference type="EnsemblMetazoa" id="MESCA001059-PA"/>
    </source>
</evidence>
<dbReference type="EnsemblMetazoa" id="MESCA001059-RA">
    <property type="protein sequence ID" value="MESCA001059-PA"/>
    <property type="gene ID" value="MESCA001059"/>
</dbReference>
<dbReference type="EMBL" id="CAQQ02116876">
    <property type="status" value="NOT_ANNOTATED_CDS"/>
    <property type="molecule type" value="Genomic_DNA"/>
</dbReference>
<keyword evidence="3" id="KW-1185">Reference proteome</keyword>
<dbReference type="Proteomes" id="UP000015102">
    <property type="component" value="Unassembled WGS sequence"/>
</dbReference>
<dbReference type="EMBL" id="CAQQ02116877">
    <property type="status" value="NOT_ANNOTATED_CDS"/>
    <property type="molecule type" value="Genomic_DNA"/>
</dbReference>
<organism evidence="2 3">
    <name type="scientific">Megaselia scalaris</name>
    <name type="common">Humpbacked fly</name>
    <name type="synonym">Phora scalaris</name>
    <dbReference type="NCBI Taxonomy" id="36166"/>
    <lineage>
        <taxon>Eukaryota</taxon>
        <taxon>Metazoa</taxon>
        <taxon>Ecdysozoa</taxon>
        <taxon>Arthropoda</taxon>
        <taxon>Hexapoda</taxon>
        <taxon>Insecta</taxon>
        <taxon>Pterygota</taxon>
        <taxon>Neoptera</taxon>
        <taxon>Endopterygota</taxon>
        <taxon>Diptera</taxon>
        <taxon>Brachycera</taxon>
        <taxon>Muscomorpha</taxon>
        <taxon>Platypezoidea</taxon>
        <taxon>Phoridae</taxon>
        <taxon>Megaseliini</taxon>
        <taxon>Megaselia</taxon>
    </lineage>
</organism>
<name>T1GCN9_MEGSC</name>
<accession>T1GCN9</accession>
<protein>
    <submittedName>
        <fullName evidence="2">Uncharacterized protein</fullName>
    </submittedName>
</protein>
<evidence type="ECO:0000313" key="3">
    <source>
        <dbReference type="Proteomes" id="UP000015102"/>
    </source>
</evidence>
<reference evidence="2" key="2">
    <citation type="submission" date="2015-06" db="UniProtKB">
        <authorList>
            <consortium name="EnsemblMetazoa"/>
        </authorList>
    </citation>
    <scope>IDENTIFICATION</scope>
</reference>
<feature type="region of interest" description="Disordered" evidence="1">
    <location>
        <begin position="1"/>
        <end position="23"/>
    </location>
</feature>
<sequence>MPAQEIFFTNPVQDRRPGGGQSEHTKLKKILRIRLLSGTSNFIQDPITSIYVPTVMLQENGTSAVTLLLFVTVKRKLVTESLVATN</sequence>
<dbReference type="HOGENOM" id="CLU_2500484_0_0_1"/>